<gene>
    <name evidence="1" type="ORF">F511_09665</name>
</gene>
<reference evidence="1 2" key="1">
    <citation type="journal article" date="2015" name="Proc. Natl. Acad. Sci. U.S.A.">
        <title>The resurrection genome of Boea hygrometrica: A blueprint for survival of dehydration.</title>
        <authorList>
            <person name="Xiao L."/>
            <person name="Yang G."/>
            <person name="Zhang L."/>
            <person name="Yang X."/>
            <person name="Zhao S."/>
            <person name="Ji Z."/>
            <person name="Zhou Q."/>
            <person name="Hu M."/>
            <person name="Wang Y."/>
            <person name="Chen M."/>
            <person name="Xu Y."/>
            <person name="Jin H."/>
            <person name="Xiao X."/>
            <person name="Hu G."/>
            <person name="Bao F."/>
            <person name="Hu Y."/>
            <person name="Wan P."/>
            <person name="Li L."/>
            <person name="Deng X."/>
            <person name="Kuang T."/>
            <person name="Xiang C."/>
            <person name="Zhu J.K."/>
            <person name="Oliver M.J."/>
            <person name="He Y."/>
        </authorList>
    </citation>
    <scope>NUCLEOTIDE SEQUENCE [LARGE SCALE GENOMIC DNA]</scope>
    <source>
        <strain evidence="2">cv. XS01</strain>
    </source>
</reference>
<sequence length="155" mass="17663">MLRDDVVIWWEEAKLTAVKALQAQEDVEGDRKKSDIKNVKPLNIRTRITQIDIRPVCPIFQETILISAELSREGVTNVIFQDTSLVFFINQIKLITSGSYTMTKDQTKPDSMVVTGRNLDSALRVTQRSELCSENVVLCCWVISAWVKADVEEQF</sequence>
<dbReference type="AlphaFoldDB" id="A0A2Z7AGK9"/>
<accession>A0A2Z7AGK9</accession>
<proteinExistence type="predicted"/>
<dbReference type="EMBL" id="KV015578">
    <property type="protein sequence ID" value="KZV20688.1"/>
    <property type="molecule type" value="Genomic_DNA"/>
</dbReference>
<protein>
    <submittedName>
        <fullName evidence="1">Uncharacterized protein</fullName>
    </submittedName>
</protein>
<organism evidence="1 2">
    <name type="scientific">Dorcoceras hygrometricum</name>
    <dbReference type="NCBI Taxonomy" id="472368"/>
    <lineage>
        <taxon>Eukaryota</taxon>
        <taxon>Viridiplantae</taxon>
        <taxon>Streptophyta</taxon>
        <taxon>Embryophyta</taxon>
        <taxon>Tracheophyta</taxon>
        <taxon>Spermatophyta</taxon>
        <taxon>Magnoliopsida</taxon>
        <taxon>eudicotyledons</taxon>
        <taxon>Gunneridae</taxon>
        <taxon>Pentapetalae</taxon>
        <taxon>asterids</taxon>
        <taxon>lamiids</taxon>
        <taxon>Lamiales</taxon>
        <taxon>Gesneriaceae</taxon>
        <taxon>Didymocarpoideae</taxon>
        <taxon>Trichosporeae</taxon>
        <taxon>Loxocarpinae</taxon>
        <taxon>Dorcoceras</taxon>
    </lineage>
</organism>
<name>A0A2Z7AGK9_9LAMI</name>
<keyword evidence="2" id="KW-1185">Reference proteome</keyword>
<evidence type="ECO:0000313" key="2">
    <source>
        <dbReference type="Proteomes" id="UP000250235"/>
    </source>
</evidence>
<dbReference type="Proteomes" id="UP000250235">
    <property type="component" value="Unassembled WGS sequence"/>
</dbReference>
<evidence type="ECO:0000313" key="1">
    <source>
        <dbReference type="EMBL" id="KZV20688.1"/>
    </source>
</evidence>